<dbReference type="AlphaFoldDB" id="A0A318KGR0"/>
<dbReference type="Proteomes" id="UP000247569">
    <property type="component" value="Unassembled WGS sequence"/>
</dbReference>
<name>A0A318KGR0_9NOCA</name>
<sequence>MKHRRTTRRETAIEADAPTAARWPGARFAGAHPNALRIRVRREVRCQDSGPSSTVVPGWAREATVMRPFLAWSMIWPCQATKQEAISLL</sequence>
<gene>
    <name evidence="1" type="ORF">DFR70_10350</name>
</gene>
<evidence type="ECO:0000313" key="2">
    <source>
        <dbReference type="Proteomes" id="UP000247569"/>
    </source>
</evidence>
<evidence type="ECO:0000313" key="1">
    <source>
        <dbReference type="EMBL" id="PXX66303.1"/>
    </source>
</evidence>
<protein>
    <submittedName>
        <fullName evidence="1">Uncharacterized protein</fullName>
    </submittedName>
</protein>
<reference evidence="1 2" key="1">
    <citation type="submission" date="2018-05" db="EMBL/GenBank/DDBJ databases">
        <title>Genomic Encyclopedia of Type Strains, Phase IV (KMG-IV): sequencing the most valuable type-strain genomes for metagenomic binning, comparative biology and taxonomic classification.</title>
        <authorList>
            <person name="Goeker M."/>
        </authorList>
    </citation>
    <scope>NUCLEOTIDE SEQUENCE [LARGE SCALE GENOMIC DNA]</scope>
    <source>
        <strain evidence="1 2">DSM 44704</strain>
    </source>
</reference>
<dbReference type="EMBL" id="QJKF01000003">
    <property type="protein sequence ID" value="PXX66303.1"/>
    <property type="molecule type" value="Genomic_DNA"/>
</dbReference>
<accession>A0A318KGR0</accession>
<keyword evidence="2" id="KW-1185">Reference proteome</keyword>
<proteinExistence type="predicted"/>
<comment type="caution">
    <text evidence="1">The sequence shown here is derived from an EMBL/GenBank/DDBJ whole genome shotgun (WGS) entry which is preliminary data.</text>
</comment>
<organism evidence="1 2">
    <name type="scientific">Nocardia tenerifensis</name>
    <dbReference type="NCBI Taxonomy" id="228006"/>
    <lineage>
        <taxon>Bacteria</taxon>
        <taxon>Bacillati</taxon>
        <taxon>Actinomycetota</taxon>
        <taxon>Actinomycetes</taxon>
        <taxon>Mycobacteriales</taxon>
        <taxon>Nocardiaceae</taxon>
        <taxon>Nocardia</taxon>
    </lineage>
</organism>